<dbReference type="Proteomes" id="UP001256827">
    <property type="component" value="Chromosome"/>
</dbReference>
<organism evidence="1 2">
    <name type="scientific">Brevibacillus brevis</name>
    <name type="common">Bacillus brevis</name>
    <dbReference type="NCBI Taxonomy" id="1393"/>
    <lineage>
        <taxon>Bacteria</taxon>
        <taxon>Bacillati</taxon>
        <taxon>Bacillota</taxon>
        <taxon>Bacilli</taxon>
        <taxon>Bacillales</taxon>
        <taxon>Paenibacillaceae</taxon>
        <taxon>Brevibacillus</taxon>
    </lineage>
</organism>
<evidence type="ECO:0000313" key="2">
    <source>
        <dbReference type="Proteomes" id="UP001256827"/>
    </source>
</evidence>
<dbReference type="EMBL" id="CP134050">
    <property type="protein sequence ID" value="WNC17034.1"/>
    <property type="molecule type" value="Genomic_DNA"/>
</dbReference>
<dbReference type="RefSeq" id="WP_310772347.1">
    <property type="nucleotide sequence ID" value="NZ_CP134050.1"/>
</dbReference>
<reference evidence="1 2" key="1">
    <citation type="submission" date="2023-09" db="EMBL/GenBank/DDBJ databases">
        <title>Complete Genome and Methylome dissection of Bacillus brevis NEB573 original source of BbsI restriction endonuclease.</title>
        <authorList>
            <person name="Fomenkov A."/>
            <person name="Roberts R.D."/>
        </authorList>
    </citation>
    <scope>NUCLEOTIDE SEQUENCE [LARGE SCALE GENOMIC DNA]</scope>
    <source>
        <strain evidence="1 2">NEB573</strain>
    </source>
</reference>
<name>A0ABY9TA88_BREBE</name>
<sequence>MLSSLSSWLWGKEDQLEVPFEAKKFVRNEIEQFLPAEPEQMLPYPQL</sequence>
<evidence type="ECO:0000313" key="1">
    <source>
        <dbReference type="EMBL" id="WNC17034.1"/>
    </source>
</evidence>
<protein>
    <submittedName>
        <fullName evidence="1">Uncharacterized protein</fullName>
    </submittedName>
</protein>
<gene>
    <name evidence="1" type="ORF">RGB73_12215</name>
</gene>
<accession>A0ABY9TA88</accession>
<keyword evidence="2" id="KW-1185">Reference proteome</keyword>
<proteinExistence type="predicted"/>